<organism evidence="1 2">
    <name type="scientific">Candidatus Galacturonatibacter soehngenii</name>
    <dbReference type="NCBI Taxonomy" id="2307010"/>
    <lineage>
        <taxon>Bacteria</taxon>
        <taxon>Bacillati</taxon>
        <taxon>Bacillota</taxon>
        <taxon>Clostridia</taxon>
        <taxon>Lachnospirales</taxon>
        <taxon>Lachnospiraceae</taxon>
        <taxon>Candidatus Galacturonatibacter</taxon>
    </lineage>
</organism>
<proteinExistence type="predicted"/>
<dbReference type="Proteomes" id="UP000461768">
    <property type="component" value="Unassembled WGS sequence"/>
</dbReference>
<name>A0A7V7UD48_9FIRM</name>
<protein>
    <submittedName>
        <fullName evidence="1">Uncharacterized protein</fullName>
    </submittedName>
</protein>
<dbReference type="AlphaFoldDB" id="A0A7V7UD48"/>
<comment type="caution">
    <text evidence="1">The sequence shown here is derived from an EMBL/GenBank/DDBJ whole genome shotgun (WGS) entry which is preliminary data.</text>
</comment>
<sequence length="127" mass="14602">MPKGLKQYLVDENIAFQDSYSFQLVSDSIFEQSYILALNKEIFHIPDSGYEIILTIPESKYSAEEYKILEVKSYADVNTKAIMSTLCEGEGYLFLDYTQYDNEEAPITVTILNRPEYLETILTVSTK</sequence>
<reference evidence="1 2" key="2">
    <citation type="submission" date="2020-02" db="EMBL/GenBank/DDBJ databases">
        <title>Candidatus Galacturonibacter soehngenii shows hetero-acetogenic catabolism of galacturonic acid but lacks a canonical carbon monoxide dehydrogenase/acetyl-CoA synthase complex.</title>
        <authorList>
            <person name="Diender M."/>
            <person name="Stouten G.R."/>
            <person name="Petersen J.F."/>
            <person name="Nielsen P.H."/>
            <person name="Dueholm M.S."/>
            <person name="Pronk J.T."/>
            <person name="Van Loosdrecht M.C.M."/>
        </authorList>
    </citation>
    <scope>NUCLEOTIDE SEQUENCE [LARGE SCALE GENOMIC DNA]</scope>
    <source>
        <strain evidence="1">GalUA</strain>
    </source>
</reference>
<reference evidence="1 2" key="1">
    <citation type="submission" date="2019-09" db="EMBL/GenBank/DDBJ databases">
        <authorList>
            <person name="Valk L.C."/>
        </authorList>
    </citation>
    <scope>NUCLEOTIDE SEQUENCE [LARGE SCALE GENOMIC DNA]</scope>
    <source>
        <strain evidence="1">GalUA</strain>
    </source>
</reference>
<evidence type="ECO:0000313" key="2">
    <source>
        <dbReference type="Proteomes" id="UP000461768"/>
    </source>
</evidence>
<keyword evidence="2" id="KW-1185">Reference proteome</keyword>
<dbReference type="EMBL" id="WAGX01000004">
    <property type="protein sequence ID" value="KAB1439941.1"/>
    <property type="molecule type" value="Genomic_DNA"/>
</dbReference>
<evidence type="ECO:0000313" key="1">
    <source>
        <dbReference type="EMBL" id="KAB1439941.1"/>
    </source>
</evidence>
<gene>
    <name evidence="1" type="ORF">F7O84_06040</name>
</gene>
<accession>A0A7V7UD48</accession>